<dbReference type="RefSeq" id="XP_024546503.1">
    <property type="nucleotide sequence ID" value="XM_024690734.1"/>
</dbReference>
<organism evidence="2 3">
    <name type="scientific">Botryotinia fuckeliana (strain B05.10)</name>
    <name type="common">Noble rot fungus</name>
    <name type="synonym">Botrytis cinerea</name>
    <dbReference type="NCBI Taxonomy" id="332648"/>
    <lineage>
        <taxon>Eukaryota</taxon>
        <taxon>Fungi</taxon>
        <taxon>Dikarya</taxon>
        <taxon>Ascomycota</taxon>
        <taxon>Pezizomycotina</taxon>
        <taxon>Leotiomycetes</taxon>
        <taxon>Helotiales</taxon>
        <taxon>Sclerotiniaceae</taxon>
        <taxon>Botrytis</taxon>
    </lineage>
</organism>
<keyword evidence="1" id="KW-1133">Transmembrane helix</keyword>
<proteinExistence type="predicted"/>
<name>A0A384J6D1_BOTFB</name>
<evidence type="ECO:0000313" key="2">
    <source>
        <dbReference type="EMBL" id="ATZ46155.1"/>
    </source>
</evidence>
<dbReference type="VEuPathDB" id="FungiDB:Bcin01g08060"/>
<keyword evidence="3" id="KW-1185">Reference proteome</keyword>
<dbReference type="KEGG" id="bfu:BCIN_01g08060"/>
<keyword evidence="1" id="KW-0812">Transmembrane</keyword>
<dbReference type="EMBL" id="CP009805">
    <property type="protein sequence ID" value="ATZ46155.1"/>
    <property type="molecule type" value="Genomic_DNA"/>
</dbReference>
<accession>A0A384J6D1</accession>
<dbReference type="AlphaFoldDB" id="A0A384J6D1"/>
<dbReference type="GeneID" id="36393852"/>
<dbReference type="Proteomes" id="UP000001798">
    <property type="component" value="Chromosome 1"/>
</dbReference>
<reference evidence="2 3" key="2">
    <citation type="journal article" date="2012" name="Eukaryot. Cell">
        <title>Genome update of Botrytis cinerea strains B05.10 and T4.</title>
        <authorList>
            <person name="Staats M."/>
            <person name="van Kan J.A."/>
        </authorList>
    </citation>
    <scope>NUCLEOTIDE SEQUENCE [LARGE SCALE GENOMIC DNA]</scope>
    <source>
        <strain evidence="2 3">B05.10</strain>
    </source>
</reference>
<feature type="transmembrane region" description="Helical" evidence="1">
    <location>
        <begin position="30"/>
        <end position="56"/>
    </location>
</feature>
<protein>
    <submittedName>
        <fullName evidence="2">Uncharacterized protein</fullName>
    </submittedName>
</protein>
<evidence type="ECO:0000313" key="3">
    <source>
        <dbReference type="Proteomes" id="UP000001798"/>
    </source>
</evidence>
<gene>
    <name evidence="2" type="ORF">BCIN_01g08060</name>
</gene>
<reference evidence="2 3" key="3">
    <citation type="journal article" date="2017" name="Mol. Plant Pathol.">
        <title>A gapless genome sequence of the fungus Botrytis cinerea.</title>
        <authorList>
            <person name="Van Kan J.A."/>
            <person name="Stassen J.H."/>
            <person name="Mosbach A."/>
            <person name="Van Der Lee T.A."/>
            <person name="Faino L."/>
            <person name="Farmer A.D."/>
            <person name="Papasotiriou D.G."/>
            <person name="Zhou S."/>
            <person name="Seidl M.F."/>
            <person name="Cottam E."/>
            <person name="Edel D."/>
            <person name="Hahn M."/>
            <person name="Schwartz D.C."/>
            <person name="Dietrich R.A."/>
            <person name="Widdison S."/>
            <person name="Scalliet G."/>
        </authorList>
    </citation>
    <scope>NUCLEOTIDE SEQUENCE [LARGE SCALE GENOMIC DNA]</scope>
    <source>
        <strain evidence="2 3">B05.10</strain>
    </source>
</reference>
<keyword evidence="1" id="KW-0472">Membrane</keyword>
<reference evidence="2 3" key="1">
    <citation type="journal article" date="2011" name="PLoS Genet.">
        <title>Genomic analysis of the necrotrophic fungal pathogens Sclerotinia sclerotiorum and Botrytis cinerea.</title>
        <authorList>
            <person name="Amselem J."/>
            <person name="Cuomo C.A."/>
            <person name="van Kan J.A."/>
            <person name="Viaud M."/>
            <person name="Benito E.P."/>
            <person name="Couloux A."/>
            <person name="Coutinho P.M."/>
            <person name="de Vries R.P."/>
            <person name="Dyer P.S."/>
            <person name="Fillinger S."/>
            <person name="Fournier E."/>
            <person name="Gout L."/>
            <person name="Hahn M."/>
            <person name="Kohn L."/>
            <person name="Lapalu N."/>
            <person name="Plummer K.M."/>
            <person name="Pradier J.M."/>
            <person name="Quevillon E."/>
            <person name="Sharon A."/>
            <person name="Simon A."/>
            <person name="ten Have A."/>
            <person name="Tudzynski B."/>
            <person name="Tudzynski P."/>
            <person name="Wincker P."/>
            <person name="Andrew M."/>
            <person name="Anthouard V."/>
            <person name="Beever R.E."/>
            <person name="Beffa R."/>
            <person name="Benoit I."/>
            <person name="Bouzid O."/>
            <person name="Brault B."/>
            <person name="Chen Z."/>
            <person name="Choquer M."/>
            <person name="Collemare J."/>
            <person name="Cotton P."/>
            <person name="Danchin E.G."/>
            <person name="Da Silva C."/>
            <person name="Gautier A."/>
            <person name="Giraud C."/>
            <person name="Giraud T."/>
            <person name="Gonzalez C."/>
            <person name="Grossetete S."/>
            <person name="Guldener U."/>
            <person name="Henrissat B."/>
            <person name="Howlett B.J."/>
            <person name="Kodira C."/>
            <person name="Kretschmer M."/>
            <person name="Lappartient A."/>
            <person name="Leroch M."/>
            <person name="Levis C."/>
            <person name="Mauceli E."/>
            <person name="Neuveglise C."/>
            <person name="Oeser B."/>
            <person name="Pearson M."/>
            <person name="Poulain J."/>
            <person name="Poussereau N."/>
            <person name="Quesneville H."/>
            <person name="Rascle C."/>
            <person name="Schumacher J."/>
            <person name="Segurens B."/>
            <person name="Sexton A."/>
            <person name="Silva E."/>
            <person name="Sirven C."/>
            <person name="Soanes D.M."/>
            <person name="Talbot N.J."/>
            <person name="Templeton M."/>
            <person name="Yandava C."/>
            <person name="Yarden O."/>
            <person name="Zeng Q."/>
            <person name="Rollins J.A."/>
            <person name="Lebrun M.H."/>
            <person name="Dickman M."/>
        </authorList>
    </citation>
    <scope>NUCLEOTIDE SEQUENCE [LARGE SCALE GENOMIC DNA]</scope>
    <source>
        <strain evidence="2 3">B05.10</strain>
    </source>
</reference>
<evidence type="ECO:0000256" key="1">
    <source>
        <dbReference type="SAM" id="Phobius"/>
    </source>
</evidence>
<sequence>MLFLQPVDLPDPVYRDIVARPGHTYEKPCILVLYAAIPPTPTVDSILLFFLSFLLYPCILSYRVHLICPITTITTMYSSSLRFVLRPQLLRASYLNWRQFSTNGTHG</sequence>